<gene>
    <name evidence="3" type="ORF">BLS_004399</name>
</gene>
<name>A0A8H3UJT3_VENIN</name>
<dbReference type="Proteomes" id="UP000433883">
    <property type="component" value="Unassembled WGS sequence"/>
</dbReference>
<dbReference type="InterPro" id="IPR054505">
    <property type="entry name" value="Myb_DNA-bind_8"/>
</dbReference>
<evidence type="ECO:0000313" key="4">
    <source>
        <dbReference type="Proteomes" id="UP000433883"/>
    </source>
</evidence>
<organism evidence="3 4">
    <name type="scientific">Venturia inaequalis</name>
    <name type="common">Apple scab fungus</name>
    <dbReference type="NCBI Taxonomy" id="5025"/>
    <lineage>
        <taxon>Eukaryota</taxon>
        <taxon>Fungi</taxon>
        <taxon>Dikarya</taxon>
        <taxon>Ascomycota</taxon>
        <taxon>Pezizomycotina</taxon>
        <taxon>Dothideomycetes</taxon>
        <taxon>Pleosporomycetidae</taxon>
        <taxon>Venturiales</taxon>
        <taxon>Venturiaceae</taxon>
        <taxon>Venturia</taxon>
    </lineage>
</organism>
<evidence type="ECO:0000256" key="1">
    <source>
        <dbReference type="SAM" id="MobiDB-lite"/>
    </source>
</evidence>
<dbReference type="Pfam" id="PF22980">
    <property type="entry name" value="Myb_DNA-bind_8"/>
    <property type="match status" value="1"/>
</dbReference>
<reference evidence="3 4" key="1">
    <citation type="submission" date="2019-11" db="EMBL/GenBank/DDBJ databases">
        <title>Venturia inaequalis Genome Resource.</title>
        <authorList>
            <person name="Lichtner F.J."/>
        </authorList>
    </citation>
    <scope>NUCLEOTIDE SEQUENCE [LARGE SCALE GENOMIC DNA]</scope>
    <source>
        <strain evidence="3">Bline_iso_100314</strain>
    </source>
</reference>
<dbReference type="EMBL" id="WNWQ01000290">
    <property type="protein sequence ID" value="KAE9971579.1"/>
    <property type="molecule type" value="Genomic_DNA"/>
</dbReference>
<accession>A0A8H3UJT3</accession>
<sequence length="161" mass="17023">MAPATGANENETFLVTCITNVKDGSGMIKPDWEKIGALLSMKPHTAYCRWNKIMKTVNVSKGGPASGSVDAINATFGGSGGGTPKGKGALKDTPKKTPRKLKQMAEVENDDEESATPKAKKMKGGKDEGIKVEEGVEEYVIVKSGVKEESGGRDDEAYMGV</sequence>
<dbReference type="AlphaFoldDB" id="A0A8H3UJT3"/>
<feature type="domain" description="Myb-like DNA-binding" evidence="2">
    <location>
        <begin position="8"/>
        <end position="56"/>
    </location>
</feature>
<proteinExistence type="predicted"/>
<protein>
    <recommendedName>
        <fullName evidence="2">Myb-like DNA-binding domain-containing protein</fullName>
    </recommendedName>
</protein>
<evidence type="ECO:0000259" key="2">
    <source>
        <dbReference type="Pfam" id="PF22980"/>
    </source>
</evidence>
<evidence type="ECO:0000313" key="3">
    <source>
        <dbReference type="EMBL" id="KAE9971579.1"/>
    </source>
</evidence>
<comment type="caution">
    <text evidence="3">The sequence shown here is derived from an EMBL/GenBank/DDBJ whole genome shotgun (WGS) entry which is preliminary data.</text>
</comment>
<feature type="region of interest" description="Disordered" evidence="1">
    <location>
        <begin position="76"/>
        <end position="129"/>
    </location>
</feature>